<dbReference type="EMBL" id="MU853228">
    <property type="protein sequence ID" value="KAK4123975.1"/>
    <property type="molecule type" value="Genomic_DNA"/>
</dbReference>
<dbReference type="Proteomes" id="UP001302602">
    <property type="component" value="Unassembled WGS sequence"/>
</dbReference>
<gene>
    <name evidence="1" type="ORF">N657DRAFT_436500</name>
</gene>
<comment type="caution">
    <text evidence="1">The sequence shown here is derived from an EMBL/GenBank/DDBJ whole genome shotgun (WGS) entry which is preliminary data.</text>
</comment>
<reference evidence="1" key="1">
    <citation type="journal article" date="2023" name="Mol. Phylogenet. Evol.">
        <title>Genome-scale phylogeny and comparative genomics of the fungal order Sordariales.</title>
        <authorList>
            <person name="Hensen N."/>
            <person name="Bonometti L."/>
            <person name="Westerberg I."/>
            <person name="Brannstrom I.O."/>
            <person name="Guillou S."/>
            <person name="Cros-Aarteil S."/>
            <person name="Calhoun S."/>
            <person name="Haridas S."/>
            <person name="Kuo A."/>
            <person name="Mondo S."/>
            <person name="Pangilinan J."/>
            <person name="Riley R."/>
            <person name="LaButti K."/>
            <person name="Andreopoulos B."/>
            <person name="Lipzen A."/>
            <person name="Chen C."/>
            <person name="Yan M."/>
            <person name="Daum C."/>
            <person name="Ng V."/>
            <person name="Clum A."/>
            <person name="Steindorff A."/>
            <person name="Ohm R.A."/>
            <person name="Martin F."/>
            <person name="Silar P."/>
            <person name="Natvig D.O."/>
            <person name="Lalanne C."/>
            <person name="Gautier V."/>
            <person name="Ament-Velasquez S.L."/>
            <person name="Kruys A."/>
            <person name="Hutchinson M.I."/>
            <person name="Powell A.J."/>
            <person name="Barry K."/>
            <person name="Miller A.N."/>
            <person name="Grigoriev I.V."/>
            <person name="Debuchy R."/>
            <person name="Gladieux P."/>
            <person name="Hiltunen Thoren M."/>
            <person name="Johannesson H."/>
        </authorList>
    </citation>
    <scope>NUCLEOTIDE SEQUENCE</scope>
    <source>
        <strain evidence="1">CBS 731.68</strain>
    </source>
</reference>
<evidence type="ECO:0000313" key="2">
    <source>
        <dbReference type="Proteomes" id="UP001302602"/>
    </source>
</evidence>
<dbReference type="RefSeq" id="XP_062647746.1">
    <property type="nucleotide sequence ID" value="XM_062787364.1"/>
</dbReference>
<protein>
    <submittedName>
        <fullName evidence="1">Uncharacterized protein</fullName>
    </submittedName>
</protein>
<proteinExistence type="predicted"/>
<name>A0AAN6U054_9PEZI</name>
<dbReference type="AlphaFoldDB" id="A0AAN6U054"/>
<accession>A0AAN6U054</accession>
<keyword evidence="2" id="KW-1185">Reference proteome</keyword>
<reference evidence="1" key="2">
    <citation type="submission" date="2023-05" db="EMBL/GenBank/DDBJ databases">
        <authorList>
            <consortium name="Lawrence Berkeley National Laboratory"/>
            <person name="Steindorff A."/>
            <person name="Hensen N."/>
            <person name="Bonometti L."/>
            <person name="Westerberg I."/>
            <person name="Brannstrom I.O."/>
            <person name="Guillou S."/>
            <person name="Cros-Aarteil S."/>
            <person name="Calhoun S."/>
            <person name="Haridas S."/>
            <person name="Kuo A."/>
            <person name="Mondo S."/>
            <person name="Pangilinan J."/>
            <person name="Riley R."/>
            <person name="Labutti K."/>
            <person name="Andreopoulos B."/>
            <person name="Lipzen A."/>
            <person name="Chen C."/>
            <person name="Yanf M."/>
            <person name="Daum C."/>
            <person name="Ng V."/>
            <person name="Clum A."/>
            <person name="Ohm R."/>
            <person name="Martin F."/>
            <person name="Silar P."/>
            <person name="Natvig D."/>
            <person name="Lalanne C."/>
            <person name="Gautier V."/>
            <person name="Ament-Velasquez S.L."/>
            <person name="Kruys A."/>
            <person name="Hutchinson M.I."/>
            <person name="Powell A.J."/>
            <person name="Barry K."/>
            <person name="Miller A.N."/>
            <person name="Grigoriev I.V."/>
            <person name="Debuchy R."/>
            <person name="Gladieux P."/>
            <person name="Thoren M.H."/>
            <person name="Johannesson H."/>
        </authorList>
    </citation>
    <scope>NUCLEOTIDE SEQUENCE</scope>
    <source>
        <strain evidence="1">CBS 731.68</strain>
    </source>
</reference>
<dbReference type="GeneID" id="87824134"/>
<sequence>MGYPAGRVAKLGPTYTAGRGNFPLQWQSMLRYAGQEVHGVHSPYFNIEVNFDMAANTSLRMFSAEYLTDRHSPREAAAGRLLAPEDKFTTLMDKTSVAMRAAGLLGEEDPLSYAEIPFHLAGNESKPSCRFCVQPLLRNCHSRRLFILDTGYVGLAPARGPSWRSALQVCRGRLSVPRSRCRHIVTRWTASAPLSWGVVC</sequence>
<organism evidence="1 2">
    <name type="scientific">Parathielavia appendiculata</name>
    <dbReference type="NCBI Taxonomy" id="2587402"/>
    <lineage>
        <taxon>Eukaryota</taxon>
        <taxon>Fungi</taxon>
        <taxon>Dikarya</taxon>
        <taxon>Ascomycota</taxon>
        <taxon>Pezizomycotina</taxon>
        <taxon>Sordariomycetes</taxon>
        <taxon>Sordariomycetidae</taxon>
        <taxon>Sordariales</taxon>
        <taxon>Chaetomiaceae</taxon>
        <taxon>Parathielavia</taxon>
    </lineage>
</organism>
<evidence type="ECO:0000313" key="1">
    <source>
        <dbReference type="EMBL" id="KAK4123975.1"/>
    </source>
</evidence>